<evidence type="ECO:0000313" key="1">
    <source>
        <dbReference type="EMBL" id="OUS12885.1"/>
    </source>
</evidence>
<sequence length="168" mass="18655">MKHLLTLLILFSTIPIIANGQNFVFIGENSYPSTKKYTLKSNSDDENINDLKLVFAKDGEKGLIVVSSKLTDVVKIANKLIIYLDDGTVISCIDRGINDNVDDIAISAYSLTKAEFTKIKFSNINTIRYQIVCSVCGPFNSWEGTYSASNKGNSKTDFTVVVSKFYEK</sequence>
<protein>
    <submittedName>
        <fullName evidence="1">Uncharacterized protein</fullName>
    </submittedName>
</protein>
<comment type="caution">
    <text evidence="1">The sequence shown here is derived from an EMBL/GenBank/DDBJ whole genome shotgun (WGS) entry which is preliminary data.</text>
</comment>
<reference evidence="2" key="1">
    <citation type="journal article" date="2017" name="Proc. Natl. Acad. Sci. U.S.A.">
        <title>Simulation of Deepwater Horizon oil plume reveals substrate specialization within a complex community of hydrocarbon-degraders.</title>
        <authorList>
            <person name="Hu P."/>
            <person name="Dubinsky E.A."/>
            <person name="Probst A.J."/>
            <person name="Wang J."/>
            <person name="Sieber C.M.K."/>
            <person name="Tom L.M."/>
            <person name="Gardinali P."/>
            <person name="Banfield J.F."/>
            <person name="Atlas R.M."/>
            <person name="Andersen G.L."/>
        </authorList>
    </citation>
    <scope>NUCLEOTIDE SEQUENCE [LARGE SCALE GENOMIC DNA]</scope>
</reference>
<accession>A0A1Z8ARB2</accession>
<evidence type="ECO:0000313" key="2">
    <source>
        <dbReference type="Proteomes" id="UP000196102"/>
    </source>
</evidence>
<gene>
    <name evidence="1" type="ORF">A9Q93_09795</name>
</gene>
<dbReference type="RefSeq" id="WP_303687248.1">
    <property type="nucleotide sequence ID" value="NZ_CAJXYO010000009.1"/>
</dbReference>
<dbReference type="AlphaFoldDB" id="A0A1Z8ARB2"/>
<proteinExistence type="predicted"/>
<name>A0A1Z8ARB2_9FLAO</name>
<dbReference type="EMBL" id="MAAX01000154">
    <property type="protein sequence ID" value="OUS12885.1"/>
    <property type="molecule type" value="Genomic_DNA"/>
</dbReference>
<organism evidence="1 2">
    <name type="scientific">Nonlabens dokdonensis</name>
    <dbReference type="NCBI Taxonomy" id="328515"/>
    <lineage>
        <taxon>Bacteria</taxon>
        <taxon>Pseudomonadati</taxon>
        <taxon>Bacteroidota</taxon>
        <taxon>Flavobacteriia</taxon>
        <taxon>Flavobacteriales</taxon>
        <taxon>Flavobacteriaceae</taxon>
        <taxon>Nonlabens</taxon>
    </lineage>
</organism>
<dbReference type="Proteomes" id="UP000196102">
    <property type="component" value="Unassembled WGS sequence"/>
</dbReference>